<feature type="coiled-coil region" evidence="5">
    <location>
        <begin position="558"/>
        <end position="624"/>
    </location>
</feature>
<feature type="domain" description="GTD-binding" evidence="8">
    <location>
        <begin position="524"/>
        <end position="622"/>
    </location>
</feature>
<organism evidence="11 13">
    <name type="scientific">Ficus carica</name>
    <name type="common">Common fig</name>
    <dbReference type="NCBI Taxonomy" id="3494"/>
    <lineage>
        <taxon>Eukaryota</taxon>
        <taxon>Viridiplantae</taxon>
        <taxon>Streptophyta</taxon>
        <taxon>Embryophyta</taxon>
        <taxon>Tracheophyta</taxon>
        <taxon>Spermatophyta</taxon>
        <taxon>Magnoliopsida</taxon>
        <taxon>eudicotyledons</taxon>
        <taxon>Gunneridae</taxon>
        <taxon>Pentapetalae</taxon>
        <taxon>rosids</taxon>
        <taxon>fabids</taxon>
        <taxon>Rosales</taxon>
        <taxon>Moraceae</taxon>
        <taxon>Ficeae</taxon>
        <taxon>Ficus</taxon>
    </lineage>
</organism>
<keyword evidence="4 7" id="KW-0472">Membrane</keyword>
<evidence type="ECO:0000259" key="8">
    <source>
        <dbReference type="PROSITE" id="PS51775"/>
    </source>
</evidence>
<dbReference type="PROSITE" id="PS51775">
    <property type="entry name" value="GTD_BINDING"/>
    <property type="match status" value="1"/>
</dbReference>
<dbReference type="EMBL" id="BTGU01001960">
    <property type="protein sequence ID" value="GMN31937.1"/>
    <property type="molecule type" value="Genomic_DNA"/>
</dbReference>
<keyword evidence="3 7" id="KW-1133">Transmembrane helix</keyword>
<keyword evidence="2 7" id="KW-0812">Transmembrane</keyword>
<dbReference type="GO" id="GO:0016020">
    <property type="term" value="C:membrane"/>
    <property type="evidence" value="ECO:0007669"/>
    <property type="project" value="UniProtKB-SubCell"/>
</dbReference>
<dbReference type="InterPro" id="IPR007656">
    <property type="entry name" value="GTD-bd"/>
</dbReference>
<gene>
    <name evidence="9" type="ORF">TIFTF001_041651</name>
    <name evidence="10" type="ORF">TIFTF001_041652</name>
    <name evidence="11" type="ORF">TIFTF001_041657</name>
    <name evidence="12" type="ORF">TIFTF001_041658</name>
</gene>
<dbReference type="AlphaFoldDB" id="A0AA87ZDK1"/>
<name>A0AA87ZDK1_FICCA</name>
<feature type="transmembrane region" description="Helical" evidence="7">
    <location>
        <begin position="21"/>
        <end position="45"/>
    </location>
</feature>
<evidence type="ECO:0000313" key="11">
    <source>
        <dbReference type="EMBL" id="GMN31922.1"/>
    </source>
</evidence>
<evidence type="ECO:0000313" key="13">
    <source>
        <dbReference type="Proteomes" id="UP001187192"/>
    </source>
</evidence>
<feature type="compositionally biased region" description="Acidic residues" evidence="6">
    <location>
        <begin position="246"/>
        <end position="261"/>
    </location>
</feature>
<comment type="caution">
    <text evidence="11">The sequence shown here is derived from an EMBL/GenBank/DDBJ whole genome shotgun (WGS) entry which is preliminary data.</text>
</comment>
<evidence type="ECO:0000256" key="7">
    <source>
        <dbReference type="SAM" id="Phobius"/>
    </source>
</evidence>
<dbReference type="GO" id="GO:0080115">
    <property type="term" value="F:myosin XI tail binding"/>
    <property type="evidence" value="ECO:0007669"/>
    <property type="project" value="UniProtKB-ARBA"/>
</dbReference>
<evidence type="ECO:0000256" key="3">
    <source>
        <dbReference type="ARBA" id="ARBA00022989"/>
    </source>
</evidence>
<dbReference type="EMBL" id="BTGU01001959">
    <property type="protein sequence ID" value="GMN31922.1"/>
    <property type="molecule type" value="Genomic_DNA"/>
</dbReference>
<evidence type="ECO:0000256" key="2">
    <source>
        <dbReference type="ARBA" id="ARBA00022692"/>
    </source>
</evidence>
<evidence type="ECO:0000256" key="4">
    <source>
        <dbReference type="ARBA" id="ARBA00023136"/>
    </source>
</evidence>
<dbReference type="EMBL" id="BTGU01001957">
    <property type="protein sequence ID" value="GMN31883.1"/>
    <property type="molecule type" value="Genomic_DNA"/>
</dbReference>
<evidence type="ECO:0000313" key="10">
    <source>
        <dbReference type="EMBL" id="GMN31902.1"/>
    </source>
</evidence>
<dbReference type="EMBL" id="BTGU01001958">
    <property type="protein sequence ID" value="GMN31902.1"/>
    <property type="molecule type" value="Genomic_DNA"/>
</dbReference>
<feature type="region of interest" description="Disordered" evidence="6">
    <location>
        <begin position="236"/>
        <end position="291"/>
    </location>
</feature>
<comment type="subcellular location">
    <subcellularLocation>
        <location evidence="1">Membrane</location>
        <topology evidence="1">Single-pass membrane protein</topology>
    </subcellularLocation>
</comment>
<keyword evidence="13" id="KW-1185">Reference proteome</keyword>
<dbReference type="PANTHER" id="PTHR31448:SF39">
    <property type="entry name" value="MYOSIN-BINDING PROTEIN 4-RELATED"/>
    <property type="match status" value="1"/>
</dbReference>
<dbReference type="InterPro" id="IPR039306">
    <property type="entry name" value="MYOB"/>
</dbReference>
<dbReference type="Pfam" id="PF04576">
    <property type="entry name" value="Zein-binding"/>
    <property type="match status" value="1"/>
</dbReference>
<keyword evidence="5" id="KW-0175">Coiled coil</keyword>
<feature type="coiled-coil region" evidence="5">
    <location>
        <begin position="805"/>
        <end position="832"/>
    </location>
</feature>
<evidence type="ECO:0000256" key="1">
    <source>
        <dbReference type="ARBA" id="ARBA00004167"/>
    </source>
</evidence>
<evidence type="ECO:0000313" key="12">
    <source>
        <dbReference type="EMBL" id="GMN31937.1"/>
    </source>
</evidence>
<evidence type="ECO:0000256" key="5">
    <source>
        <dbReference type="SAM" id="Coils"/>
    </source>
</evidence>
<evidence type="ECO:0000256" key="6">
    <source>
        <dbReference type="SAM" id="MobiDB-lite"/>
    </source>
</evidence>
<accession>A0AA87ZDK1</accession>
<evidence type="ECO:0000313" key="9">
    <source>
        <dbReference type="EMBL" id="GMN31883.1"/>
    </source>
</evidence>
<dbReference type="Proteomes" id="UP001187192">
    <property type="component" value="Unassembled WGS sequence"/>
</dbReference>
<proteinExistence type="predicted"/>
<protein>
    <recommendedName>
        <fullName evidence="8">GTD-binding domain-containing protein</fullName>
    </recommendedName>
</protein>
<dbReference type="PANTHER" id="PTHR31448">
    <property type="entry name" value="MYOSIN-BINDING PROTEIN 2"/>
    <property type="match status" value="1"/>
</dbReference>
<reference evidence="11" key="1">
    <citation type="submission" date="2023-07" db="EMBL/GenBank/DDBJ databases">
        <title>draft genome sequence of fig (Ficus carica).</title>
        <authorList>
            <person name="Takahashi T."/>
            <person name="Nishimura K."/>
        </authorList>
    </citation>
    <scope>NUCLEOTIDE SEQUENCE</scope>
</reference>
<sequence>MGEYESSMVEENRNLLGFMAALSYAASEWFLIFMLLVNAVLSYLLTKFADYCKLQIPCILCSRIDHVIGSGKPRGYRNLLCSNHILEISSSICCHVHSKYADGQGMCDDCFFSSARKNSLCLGTQRIMGGKLETDIGNSGLESLLLNRDFARGSGGTVPCSCCGKPWRPRNDAQRLPQPNLCGSVVPKPNIPLPRLPSHNHLHRRNSIKKMKNKFYGSTTSRCVGKSGFDPLSHVGYTELKNNSDTESEVPFSDEDDDDDERNAIRENSKSQNDFADQCPPKNPSKVPSSDFVSAKLSNCPHESRPLLSDLCVQPDVNRDHHAKSLAFDGATEDFVGELRVQEVRHKPNLSTHPELILLDEIPESTNVSGPSDLGQENNDNHKEVLKSLSTQSVTLVTTDQVHNYPSSETPRNTDANDLCEQDGSYVEGESSGSVSELPITREPDTLDEELQGLRLLLSLSKDILDQASDLSSNNRILGEHDHGEDVHVSSSSKEILMLRKSSSAESSLESLDVQNVSDIEGESLIDRLKRQVEYDRKCITTLYKELEEERNASAVAANQAMAMITRLQEEKAALHMEALQYLRMMEEQAEYDVDALEKANDLLAEKEKEIQDMEAELELYKLDLPDEKIMGDLHEETFEVNIKSKKVESGVIPCQDDTSLPLKPVTDDVSRNGKEHFAAEISYLEFADEKLYISQCLQNLEMQLHHVYGNRTFFNIPNGVHSKTFADDRLKGEESPKNEDILLNSQVEECDSSMEGDLHLCNGNTAALEDTTASDGDDSSCSKATKHCDCNGRNDSPGQGEISLVALEHEISDLNDRLEGLEADRDFLEHMLHYLQNGTEGLQFIQEVAHQLQELGKLGVRLRSQYAP</sequence>